<feature type="region of interest" description="Disordered" evidence="2">
    <location>
        <begin position="1"/>
        <end position="27"/>
    </location>
</feature>
<dbReference type="KEGG" id="smaa:IT774_13150"/>
<evidence type="ECO:0000259" key="3">
    <source>
        <dbReference type="PROSITE" id="PS50930"/>
    </source>
</evidence>
<name>A0A7S9DWE2_9ALTE</name>
<evidence type="ECO:0000313" key="4">
    <source>
        <dbReference type="EMBL" id="QPG05072.1"/>
    </source>
</evidence>
<dbReference type="GO" id="GO:0003677">
    <property type="term" value="F:DNA binding"/>
    <property type="evidence" value="ECO:0007669"/>
    <property type="project" value="InterPro"/>
</dbReference>
<evidence type="ECO:0000256" key="2">
    <source>
        <dbReference type="SAM" id="MobiDB-lite"/>
    </source>
</evidence>
<keyword evidence="1" id="KW-0902">Two-component regulatory system</keyword>
<keyword evidence="5" id="KW-1185">Reference proteome</keyword>
<feature type="compositionally biased region" description="Low complexity" evidence="2">
    <location>
        <begin position="9"/>
        <end position="21"/>
    </location>
</feature>
<dbReference type="RefSeq" id="WP_195810163.1">
    <property type="nucleotide sequence ID" value="NZ_CP064795.1"/>
</dbReference>
<dbReference type="PROSITE" id="PS50930">
    <property type="entry name" value="HTH_LYTTR"/>
    <property type="match status" value="1"/>
</dbReference>
<organism evidence="4 5">
    <name type="scientific">Salinimonas marina</name>
    <dbReference type="NCBI Taxonomy" id="2785918"/>
    <lineage>
        <taxon>Bacteria</taxon>
        <taxon>Pseudomonadati</taxon>
        <taxon>Pseudomonadota</taxon>
        <taxon>Gammaproteobacteria</taxon>
        <taxon>Alteromonadales</taxon>
        <taxon>Alteromonadaceae</taxon>
        <taxon>Alteromonas/Salinimonas group</taxon>
        <taxon>Salinimonas</taxon>
    </lineage>
</organism>
<dbReference type="PANTHER" id="PTHR37299">
    <property type="entry name" value="TRANSCRIPTIONAL REGULATOR-RELATED"/>
    <property type="match status" value="1"/>
</dbReference>
<gene>
    <name evidence="4" type="ORF">IT774_13150</name>
</gene>
<dbReference type="SMART" id="SM00850">
    <property type="entry name" value="LytTR"/>
    <property type="match status" value="1"/>
</dbReference>
<dbReference type="Proteomes" id="UP000595095">
    <property type="component" value="Chromosome"/>
</dbReference>
<dbReference type="PANTHER" id="PTHR37299:SF1">
    <property type="entry name" value="STAGE 0 SPORULATION PROTEIN A HOMOLOG"/>
    <property type="match status" value="1"/>
</dbReference>
<feature type="domain" description="HTH LytTR-type" evidence="3">
    <location>
        <begin position="190"/>
        <end position="293"/>
    </location>
</feature>
<sequence length="293" mass="33282">MAASSPDVSDQPSGSDSPRPGRSGGGMVAPANAGLTAFLMFARNDAYNRLATEILQYPGLVGQVSHLSAAQLPQDTQDRLAENPFIVCDQAHFGYLQSRNITVPWVVTGDSNALAMQAFAAGADGFLEYPWQIPQLKKSLERIRMLIRRRTERQLYRQLTRLLTHQMHLLPEDVSDWVEQHMPDSADQTVTFRSDGAWYSLPCSRIVWVEAAGDYMCVYTDTENHIVRITMTQLCKTLCPHRFERVNRSVLVNRAWVRQVLRTSSGCWVVLDDHTRLKISRRFLAAYWQQQIK</sequence>
<evidence type="ECO:0000256" key="1">
    <source>
        <dbReference type="ARBA" id="ARBA00023012"/>
    </source>
</evidence>
<dbReference type="InterPro" id="IPR046947">
    <property type="entry name" value="LytR-like"/>
</dbReference>
<accession>A0A7S9DWE2</accession>
<dbReference type="Pfam" id="PF04397">
    <property type="entry name" value="LytTR"/>
    <property type="match status" value="1"/>
</dbReference>
<protein>
    <submittedName>
        <fullName evidence="4">LytTR family transcriptional regulator</fullName>
    </submittedName>
</protein>
<dbReference type="Gene3D" id="2.40.50.1020">
    <property type="entry name" value="LytTr DNA-binding domain"/>
    <property type="match status" value="1"/>
</dbReference>
<proteinExistence type="predicted"/>
<dbReference type="AlphaFoldDB" id="A0A7S9DWE2"/>
<reference evidence="4 5" key="1">
    <citation type="submission" date="2020-11" db="EMBL/GenBank/DDBJ databases">
        <title>Complete genome sequence for Salinimonas sp. strain G2-b.</title>
        <authorList>
            <person name="Park S.-J."/>
        </authorList>
    </citation>
    <scope>NUCLEOTIDE SEQUENCE [LARGE SCALE GENOMIC DNA]</scope>
    <source>
        <strain evidence="4 5">G2-b</strain>
    </source>
</reference>
<dbReference type="GO" id="GO:0000156">
    <property type="term" value="F:phosphorelay response regulator activity"/>
    <property type="evidence" value="ECO:0007669"/>
    <property type="project" value="InterPro"/>
</dbReference>
<evidence type="ECO:0000313" key="5">
    <source>
        <dbReference type="Proteomes" id="UP000595095"/>
    </source>
</evidence>
<dbReference type="InterPro" id="IPR007492">
    <property type="entry name" value="LytTR_DNA-bd_dom"/>
</dbReference>
<dbReference type="EMBL" id="CP064795">
    <property type="protein sequence ID" value="QPG05072.1"/>
    <property type="molecule type" value="Genomic_DNA"/>
</dbReference>